<sequence length="486" mass="54009">MSQRRQDRDTIASVASTKATIDKALDLIQQARSKTGPGSGFDLSKVSNGIPMACALIASEILKNGDVQASVAQKASCLQPNHFQHCCNTIRRALDLDGAESSRGKPNQSVWRKLGTLNPPSKEWSKFESYLEKCRNKLKIVLAESKNRYEKVDIECAIFCWVYEIVESQLNLQMLAEQAEAKERYVGKICDLLDKTCQTLRSEIEQDAKSKPKFVLPNPTARRSPNKRPVRELPTRDSPKKAKLSHEGDSPAKGFDVNSSEDSKRVTRGSTASPSKPPAASSSTIKSPSKRVQVEVPTLASTKKRAAGDEWISDVEMAPPETPSKPSRKITTSPVKPAPTASSSGVTLDSLRAQKADAVSPTRPSRSQIRVLSPTPVTPRRKSHAVSEPLVGSSTSPKKLPQSARPQTPSNRMIVDQDDASPSSEDERSEPVQRRFRPVFHDRKQWERRDPRVDAIYKQAEILKKKRVEIYGYPFEGRYQPQMRTV</sequence>
<feature type="compositionally biased region" description="Basic and acidic residues" evidence="1">
    <location>
        <begin position="425"/>
        <end position="436"/>
    </location>
</feature>
<dbReference type="Proteomes" id="UP001498398">
    <property type="component" value="Unassembled WGS sequence"/>
</dbReference>
<name>A0ABR1JX55_9AGAR</name>
<evidence type="ECO:0000313" key="3">
    <source>
        <dbReference type="Proteomes" id="UP001498398"/>
    </source>
</evidence>
<comment type="caution">
    <text evidence="2">The sequence shown here is derived from an EMBL/GenBank/DDBJ whole genome shotgun (WGS) entry which is preliminary data.</text>
</comment>
<organism evidence="2 3">
    <name type="scientific">Marasmiellus scandens</name>
    <dbReference type="NCBI Taxonomy" id="2682957"/>
    <lineage>
        <taxon>Eukaryota</taxon>
        <taxon>Fungi</taxon>
        <taxon>Dikarya</taxon>
        <taxon>Basidiomycota</taxon>
        <taxon>Agaricomycotina</taxon>
        <taxon>Agaricomycetes</taxon>
        <taxon>Agaricomycetidae</taxon>
        <taxon>Agaricales</taxon>
        <taxon>Marasmiineae</taxon>
        <taxon>Omphalotaceae</taxon>
        <taxon>Marasmiellus</taxon>
    </lineage>
</organism>
<feature type="compositionally biased region" description="Polar residues" evidence="1">
    <location>
        <begin position="329"/>
        <end position="347"/>
    </location>
</feature>
<feature type="region of interest" description="Disordered" evidence="1">
    <location>
        <begin position="208"/>
        <end position="436"/>
    </location>
</feature>
<reference evidence="2 3" key="1">
    <citation type="submission" date="2024-01" db="EMBL/GenBank/DDBJ databases">
        <title>A draft genome for the cacao thread blight pathogen Marasmiellus scandens.</title>
        <authorList>
            <person name="Baruah I.K."/>
            <person name="Leung J."/>
            <person name="Bukari Y."/>
            <person name="Amoako-Attah I."/>
            <person name="Meinhardt L.W."/>
            <person name="Bailey B.A."/>
            <person name="Cohen S.P."/>
        </authorList>
    </citation>
    <scope>NUCLEOTIDE SEQUENCE [LARGE SCALE GENOMIC DNA]</scope>
    <source>
        <strain evidence="2 3">GH-19</strain>
    </source>
</reference>
<evidence type="ECO:0000313" key="2">
    <source>
        <dbReference type="EMBL" id="KAK7468927.1"/>
    </source>
</evidence>
<accession>A0ABR1JX55</accession>
<feature type="compositionally biased region" description="Basic and acidic residues" evidence="1">
    <location>
        <begin position="229"/>
        <end position="250"/>
    </location>
</feature>
<dbReference type="EMBL" id="JBANRG010000003">
    <property type="protein sequence ID" value="KAK7468927.1"/>
    <property type="molecule type" value="Genomic_DNA"/>
</dbReference>
<feature type="compositionally biased region" description="Low complexity" evidence="1">
    <location>
        <begin position="270"/>
        <end position="287"/>
    </location>
</feature>
<keyword evidence="3" id="KW-1185">Reference proteome</keyword>
<gene>
    <name evidence="2" type="ORF">VKT23_003422</name>
</gene>
<protein>
    <submittedName>
        <fullName evidence="2">Uncharacterized protein</fullName>
    </submittedName>
</protein>
<proteinExistence type="predicted"/>
<evidence type="ECO:0000256" key="1">
    <source>
        <dbReference type="SAM" id="MobiDB-lite"/>
    </source>
</evidence>